<dbReference type="KEGG" id="slb:AWJ20_1430"/>
<feature type="transmembrane region" description="Helical" evidence="11">
    <location>
        <begin position="241"/>
        <end position="259"/>
    </location>
</feature>
<evidence type="ECO:0000256" key="10">
    <source>
        <dbReference type="SAM" id="MobiDB-lite"/>
    </source>
</evidence>
<dbReference type="GO" id="GO:0050291">
    <property type="term" value="F:sphingosine N-acyltransferase activity"/>
    <property type="evidence" value="ECO:0007669"/>
    <property type="project" value="InterPro"/>
</dbReference>
<keyword evidence="5" id="KW-0256">Endoplasmic reticulum</keyword>
<feature type="compositionally biased region" description="Acidic residues" evidence="10">
    <location>
        <begin position="384"/>
        <end position="396"/>
    </location>
</feature>
<evidence type="ECO:0000256" key="1">
    <source>
        <dbReference type="ARBA" id="ARBA00004477"/>
    </source>
</evidence>
<reference evidence="13 14" key="1">
    <citation type="submission" date="2016-02" db="EMBL/GenBank/DDBJ databases">
        <title>Complete genome sequence and transcriptome regulation of the pentose utilising yeast Sugiyamaella lignohabitans.</title>
        <authorList>
            <person name="Bellasio M."/>
            <person name="Peymann A."/>
            <person name="Valli M."/>
            <person name="Sipitzky M."/>
            <person name="Graf A."/>
            <person name="Sauer M."/>
            <person name="Marx H."/>
            <person name="Mattanovich D."/>
        </authorList>
    </citation>
    <scope>NUCLEOTIDE SEQUENCE [LARGE SCALE GENOMIC DNA]</scope>
    <source>
        <strain evidence="13 14">CBS 10342</strain>
    </source>
</reference>
<feature type="transmembrane region" description="Helical" evidence="11">
    <location>
        <begin position="172"/>
        <end position="194"/>
    </location>
</feature>
<dbReference type="PANTHER" id="PTHR12560">
    <property type="entry name" value="LONGEVITY ASSURANCE FACTOR 1 LAG1"/>
    <property type="match status" value="1"/>
</dbReference>
<dbReference type="EMBL" id="CP014501">
    <property type="protein sequence ID" value="ANB13148.1"/>
    <property type="molecule type" value="Genomic_DNA"/>
</dbReference>
<gene>
    <name evidence="13" type="primary">LAG1</name>
    <name evidence="13" type="ORF">AWJ20_1430</name>
</gene>
<evidence type="ECO:0000313" key="13">
    <source>
        <dbReference type="EMBL" id="ANB13148.1"/>
    </source>
</evidence>
<accession>A0A167DPT5</accession>
<keyword evidence="3 13" id="KW-0808">Transferase</keyword>
<dbReference type="GeneID" id="30033232"/>
<dbReference type="AlphaFoldDB" id="A0A167DPT5"/>
<evidence type="ECO:0000256" key="4">
    <source>
        <dbReference type="ARBA" id="ARBA00022692"/>
    </source>
</evidence>
<feature type="transmembrane region" description="Helical" evidence="11">
    <location>
        <begin position="299"/>
        <end position="323"/>
    </location>
</feature>
<keyword evidence="14" id="KW-1185">Reference proteome</keyword>
<feature type="transmembrane region" description="Helical" evidence="11">
    <location>
        <begin position="343"/>
        <end position="368"/>
    </location>
</feature>
<evidence type="ECO:0000256" key="3">
    <source>
        <dbReference type="ARBA" id="ARBA00022679"/>
    </source>
</evidence>
<comment type="similarity">
    <text evidence="2">Belongs to the sphingosine N-acyltransferase family.</text>
</comment>
<evidence type="ECO:0000256" key="5">
    <source>
        <dbReference type="ARBA" id="ARBA00022824"/>
    </source>
</evidence>
<dbReference type="SMART" id="SM00724">
    <property type="entry name" value="TLC"/>
    <property type="match status" value="1"/>
</dbReference>
<evidence type="ECO:0000256" key="7">
    <source>
        <dbReference type="ARBA" id="ARBA00023136"/>
    </source>
</evidence>
<protein>
    <submittedName>
        <fullName evidence="13">Sphingosine N-acyltransferase LAG1</fullName>
    </submittedName>
</protein>
<dbReference type="RefSeq" id="XP_018735625.1">
    <property type="nucleotide sequence ID" value="XM_018878309.1"/>
</dbReference>
<proteinExistence type="inferred from homology"/>
<evidence type="ECO:0000256" key="9">
    <source>
        <dbReference type="PROSITE-ProRule" id="PRU00205"/>
    </source>
</evidence>
<evidence type="ECO:0000313" key="14">
    <source>
        <dbReference type="Proteomes" id="UP000189580"/>
    </source>
</evidence>
<feature type="transmembrane region" description="Helical" evidence="11">
    <location>
        <begin position="214"/>
        <end position="234"/>
    </location>
</feature>
<comment type="subcellular location">
    <subcellularLocation>
        <location evidence="1">Endoplasmic reticulum membrane</location>
        <topology evidence="1">Multi-pass membrane protein</topology>
    </subcellularLocation>
</comment>
<evidence type="ECO:0000259" key="12">
    <source>
        <dbReference type="PROSITE" id="PS50922"/>
    </source>
</evidence>
<dbReference type="Proteomes" id="UP000189580">
    <property type="component" value="Chromosome a"/>
</dbReference>
<evidence type="ECO:0000256" key="11">
    <source>
        <dbReference type="SAM" id="Phobius"/>
    </source>
</evidence>
<feature type="transmembrane region" description="Helical" evidence="11">
    <location>
        <begin position="125"/>
        <end position="151"/>
    </location>
</feature>
<dbReference type="InterPro" id="IPR006634">
    <property type="entry name" value="TLC-dom"/>
</dbReference>
<evidence type="ECO:0000256" key="2">
    <source>
        <dbReference type="ARBA" id="ARBA00009808"/>
    </source>
</evidence>
<name>A0A167DPT5_9ASCO</name>
<dbReference type="InterPro" id="IPR016439">
    <property type="entry name" value="Lag1/Lac1-like"/>
</dbReference>
<evidence type="ECO:0000256" key="6">
    <source>
        <dbReference type="ARBA" id="ARBA00022989"/>
    </source>
</evidence>
<organism evidence="13 14">
    <name type="scientific">Sugiyamaella lignohabitans</name>
    <dbReference type="NCBI Taxonomy" id="796027"/>
    <lineage>
        <taxon>Eukaryota</taxon>
        <taxon>Fungi</taxon>
        <taxon>Dikarya</taxon>
        <taxon>Ascomycota</taxon>
        <taxon>Saccharomycotina</taxon>
        <taxon>Dipodascomycetes</taxon>
        <taxon>Dipodascales</taxon>
        <taxon>Trichomonascaceae</taxon>
        <taxon>Sugiyamaella</taxon>
    </lineage>
</organism>
<dbReference type="GO" id="GO:0046513">
    <property type="term" value="P:ceramide biosynthetic process"/>
    <property type="evidence" value="ECO:0007669"/>
    <property type="project" value="InterPro"/>
</dbReference>
<dbReference type="PROSITE" id="PS50922">
    <property type="entry name" value="TLC"/>
    <property type="match status" value="1"/>
</dbReference>
<keyword evidence="8" id="KW-0325">Glycoprotein</keyword>
<keyword evidence="4 9" id="KW-0812">Transmembrane</keyword>
<dbReference type="GO" id="GO:0005789">
    <property type="term" value="C:endoplasmic reticulum membrane"/>
    <property type="evidence" value="ECO:0007669"/>
    <property type="project" value="UniProtKB-SubCell"/>
</dbReference>
<feature type="region of interest" description="Disordered" evidence="10">
    <location>
        <begin position="382"/>
        <end position="406"/>
    </location>
</feature>
<keyword evidence="6 11" id="KW-1133">Transmembrane helix</keyword>
<keyword evidence="13" id="KW-0012">Acyltransferase</keyword>
<keyword evidence="7 9" id="KW-0472">Membrane</keyword>
<feature type="domain" description="TLC" evidence="12">
    <location>
        <begin position="160"/>
        <end position="376"/>
    </location>
</feature>
<feature type="transmembrane region" description="Helical" evidence="11">
    <location>
        <begin position="68"/>
        <end position="85"/>
    </location>
</feature>
<sequence>MARQRRTSSVGNIPLGDNAGPALSTMQPAASSVRASAKRRRALSGVSGQPSSSRRLWLRYRELTYRNTWINPLLLMGFFYAWFYLSEDQSENHFLHKFLRLSYAVEGTGTGPENPTLYGKGPKDFAFVGFHILFFTFFREFCMQVILHPMAIYCGISKKSKISRFMEQAYSIVYYGLSGPFGLYIMYHTPIWFFNTTAFYEHYPHKTHEALFKLFYLLQASFWAQQSVVLMLQLEKPRKDFYELVFHHIVTVALIFLSYRFHFTWIGLAVYITMDISDVFLATSKTLNYLDSPITKPFFIVFAIVWIYMRHYLNIVFLWSILTEFRTVGDFELNWDTQQYKCWISQIITFGLVFALQLVNLYWLFLIFRIAWRLVFSEIAEDPRSEDDDDDDEDESSPAPESKKDQ</sequence>
<dbReference type="PANTHER" id="PTHR12560:SF11">
    <property type="entry name" value="CERAMIDE SYNTHASE LAC1-RELATED"/>
    <property type="match status" value="1"/>
</dbReference>
<evidence type="ECO:0000256" key="8">
    <source>
        <dbReference type="ARBA" id="ARBA00023180"/>
    </source>
</evidence>
<dbReference type="OrthoDB" id="3053196at2759"/>
<feature type="region of interest" description="Disordered" evidence="10">
    <location>
        <begin position="1"/>
        <end position="30"/>
    </location>
</feature>
<dbReference type="Pfam" id="PF03798">
    <property type="entry name" value="TRAM_LAG1_CLN8"/>
    <property type="match status" value="1"/>
</dbReference>